<evidence type="ECO:0000256" key="1">
    <source>
        <dbReference type="ARBA" id="ARBA00004496"/>
    </source>
</evidence>
<evidence type="ECO:0008006" key="9">
    <source>
        <dbReference type="Google" id="ProtNLM"/>
    </source>
</evidence>
<protein>
    <recommendedName>
        <fullName evidence="9">WD repeat-containing protein 34</fullName>
    </recommendedName>
</protein>
<evidence type="ECO:0000313" key="7">
    <source>
        <dbReference type="EMBL" id="CAG9789900.1"/>
    </source>
</evidence>
<evidence type="ECO:0000313" key="8">
    <source>
        <dbReference type="Proteomes" id="UP001153714"/>
    </source>
</evidence>
<dbReference type="GO" id="GO:0045503">
    <property type="term" value="F:dynein light chain binding"/>
    <property type="evidence" value="ECO:0007669"/>
    <property type="project" value="TreeGrafter"/>
</dbReference>
<dbReference type="Gene3D" id="2.130.10.10">
    <property type="entry name" value="YVTN repeat-like/Quinoprotein amine dehydrogenase"/>
    <property type="match status" value="2"/>
</dbReference>
<keyword evidence="3 5" id="KW-0853">WD repeat</keyword>
<keyword evidence="4" id="KW-0677">Repeat</keyword>
<comment type="subcellular location">
    <subcellularLocation>
        <location evidence="1">Cytoplasm</location>
    </subcellularLocation>
</comment>
<evidence type="ECO:0000256" key="6">
    <source>
        <dbReference type="SAM" id="MobiDB-lite"/>
    </source>
</evidence>
<evidence type="ECO:0000256" key="4">
    <source>
        <dbReference type="ARBA" id="ARBA00022737"/>
    </source>
</evidence>
<evidence type="ECO:0000256" key="3">
    <source>
        <dbReference type="ARBA" id="ARBA00022574"/>
    </source>
</evidence>
<dbReference type="Proteomes" id="UP001153714">
    <property type="component" value="Chromosome 20"/>
</dbReference>
<evidence type="ECO:0000256" key="5">
    <source>
        <dbReference type="PROSITE-ProRule" id="PRU00221"/>
    </source>
</evidence>
<accession>A0A9N9R5F3</accession>
<keyword evidence="2" id="KW-0963">Cytoplasm</keyword>
<dbReference type="InterPro" id="IPR050687">
    <property type="entry name" value="Dynein_IC"/>
</dbReference>
<reference evidence="7" key="2">
    <citation type="submission" date="2022-10" db="EMBL/GenBank/DDBJ databases">
        <authorList>
            <consortium name="ENA_rothamsted_submissions"/>
            <consortium name="culmorum"/>
            <person name="King R."/>
        </authorList>
    </citation>
    <scope>NUCLEOTIDE SEQUENCE</scope>
</reference>
<dbReference type="PROSITE" id="PS50082">
    <property type="entry name" value="WD_REPEATS_2"/>
    <property type="match status" value="1"/>
</dbReference>
<feature type="compositionally biased region" description="Polar residues" evidence="6">
    <location>
        <begin position="25"/>
        <end position="41"/>
    </location>
</feature>
<dbReference type="PANTHER" id="PTHR12442:SF26">
    <property type="entry name" value="CYTOPLASMIC DYNEIN 2 INTERMEDIATE CHAIN 2"/>
    <property type="match status" value="1"/>
</dbReference>
<dbReference type="InterPro" id="IPR036322">
    <property type="entry name" value="WD40_repeat_dom_sf"/>
</dbReference>
<dbReference type="AlphaFoldDB" id="A0A9N9R5F3"/>
<dbReference type="InterPro" id="IPR001680">
    <property type="entry name" value="WD40_rpt"/>
</dbReference>
<name>A0A9N9R5F3_9NEOP</name>
<sequence>MANLSGYDGDAIGFESVTRSKRSETSCSTQTSEFCESGIGSQTNFTKDCGSMVSPEDLNAEDDVLKEYPPPGLNAFLKRVVPGMLEQLDQTEKEVYESSDSDEEEVVTAKLIQEIEVNKDTPCLGSGDHKTASILSLSWSSAGNTLAVSFGQAQHEKWCEHEGLIRVYTMKRTAGDKFVHSMDISEKNCVTVLKYHPSVAALLAYATTSGEVVLCNLRDTLNLNEGAQLTSPVGCHGSRPVSALHWAEPALANQFLTMQIQNTGKRRSASDQILISAGSDGTVNVWQVNSNLKIFENVVCYSINGSKKLAAPDISCFDFIKSCPLRPFDEKVADDIFVVGTKTGNLFLCRVKNAQQMTDVKMADPVYDVLDGHGTCVLDIAFSFQKPGVICLDVSVSCMSWLPHTPCVLVLGLSGHKSPVRLYDAAAGRLLPVDGFTAAETVTAIAVNQSGLV</sequence>
<feature type="repeat" description="WD" evidence="5">
    <location>
        <begin position="268"/>
        <end position="296"/>
    </location>
</feature>
<dbReference type="GO" id="GO:0042073">
    <property type="term" value="P:intraciliary transport"/>
    <property type="evidence" value="ECO:0007669"/>
    <property type="project" value="TreeGrafter"/>
</dbReference>
<dbReference type="GO" id="GO:0045504">
    <property type="term" value="F:dynein heavy chain binding"/>
    <property type="evidence" value="ECO:0007669"/>
    <property type="project" value="TreeGrafter"/>
</dbReference>
<feature type="region of interest" description="Disordered" evidence="6">
    <location>
        <begin position="1"/>
        <end position="41"/>
    </location>
</feature>
<gene>
    <name evidence="7" type="ORF">DIATSA_LOCUS7598</name>
</gene>
<proteinExistence type="predicted"/>
<dbReference type="InterPro" id="IPR015943">
    <property type="entry name" value="WD40/YVTN_repeat-like_dom_sf"/>
</dbReference>
<dbReference type="EMBL" id="OU893351">
    <property type="protein sequence ID" value="CAG9789900.1"/>
    <property type="molecule type" value="Genomic_DNA"/>
</dbReference>
<reference evidence="7" key="1">
    <citation type="submission" date="2021-12" db="EMBL/GenBank/DDBJ databases">
        <authorList>
            <person name="King R."/>
        </authorList>
    </citation>
    <scope>NUCLEOTIDE SEQUENCE</scope>
</reference>
<organism evidence="7 8">
    <name type="scientific">Diatraea saccharalis</name>
    <name type="common">sugarcane borer</name>
    <dbReference type="NCBI Taxonomy" id="40085"/>
    <lineage>
        <taxon>Eukaryota</taxon>
        <taxon>Metazoa</taxon>
        <taxon>Ecdysozoa</taxon>
        <taxon>Arthropoda</taxon>
        <taxon>Hexapoda</taxon>
        <taxon>Insecta</taxon>
        <taxon>Pterygota</taxon>
        <taxon>Neoptera</taxon>
        <taxon>Endopterygota</taxon>
        <taxon>Lepidoptera</taxon>
        <taxon>Glossata</taxon>
        <taxon>Ditrysia</taxon>
        <taxon>Pyraloidea</taxon>
        <taxon>Crambidae</taxon>
        <taxon>Crambinae</taxon>
        <taxon>Diatraea</taxon>
    </lineage>
</organism>
<evidence type="ECO:0000256" key="2">
    <source>
        <dbReference type="ARBA" id="ARBA00022490"/>
    </source>
</evidence>
<dbReference type="OrthoDB" id="445052at2759"/>
<dbReference type="GO" id="GO:0097014">
    <property type="term" value="C:ciliary plasm"/>
    <property type="evidence" value="ECO:0007669"/>
    <property type="project" value="TreeGrafter"/>
</dbReference>
<dbReference type="SUPFAM" id="SSF50978">
    <property type="entry name" value="WD40 repeat-like"/>
    <property type="match status" value="1"/>
</dbReference>
<dbReference type="PANTHER" id="PTHR12442">
    <property type="entry name" value="DYNEIN INTERMEDIATE CHAIN"/>
    <property type="match status" value="1"/>
</dbReference>
<dbReference type="GO" id="GO:0005868">
    <property type="term" value="C:cytoplasmic dynein complex"/>
    <property type="evidence" value="ECO:0007669"/>
    <property type="project" value="TreeGrafter"/>
</dbReference>
<keyword evidence="8" id="KW-1185">Reference proteome</keyword>